<evidence type="ECO:0000256" key="10">
    <source>
        <dbReference type="PROSITE-ProRule" id="PRU00560"/>
    </source>
</evidence>
<dbReference type="GO" id="GO:0005524">
    <property type="term" value="F:ATP binding"/>
    <property type="evidence" value="ECO:0007669"/>
    <property type="project" value="UniProtKB-UniRule"/>
</dbReference>
<comment type="caution">
    <text evidence="14">The sequence shown here is derived from an EMBL/GenBank/DDBJ whole genome shotgun (WGS) entry which is preliminary data.</text>
</comment>
<evidence type="ECO:0000313" key="14">
    <source>
        <dbReference type="EMBL" id="KTW12349.1"/>
    </source>
</evidence>
<evidence type="ECO:0000256" key="5">
    <source>
        <dbReference type="ARBA" id="ARBA00022840"/>
    </source>
</evidence>
<keyword evidence="5 10" id="KW-0067">ATP-binding</keyword>
<dbReference type="InterPro" id="IPR038726">
    <property type="entry name" value="PDDEXK_AddAB-type"/>
</dbReference>
<keyword evidence="6" id="KW-0413">Isomerase</keyword>
<dbReference type="Pfam" id="PF12705">
    <property type="entry name" value="PDDEXK_1"/>
    <property type="match status" value="1"/>
</dbReference>
<evidence type="ECO:0000256" key="4">
    <source>
        <dbReference type="ARBA" id="ARBA00022806"/>
    </source>
</evidence>
<dbReference type="Pfam" id="PF13361">
    <property type="entry name" value="UvrD_C"/>
    <property type="match status" value="2"/>
</dbReference>
<name>A0A147J7U0_9SPHN</name>
<comment type="catalytic activity">
    <reaction evidence="9">
        <text>ATP + H2O = ADP + phosphate + H(+)</text>
        <dbReference type="Rhea" id="RHEA:13065"/>
        <dbReference type="ChEBI" id="CHEBI:15377"/>
        <dbReference type="ChEBI" id="CHEBI:15378"/>
        <dbReference type="ChEBI" id="CHEBI:30616"/>
        <dbReference type="ChEBI" id="CHEBI:43474"/>
        <dbReference type="ChEBI" id="CHEBI:456216"/>
        <dbReference type="EC" id="5.6.2.4"/>
    </reaction>
</comment>
<evidence type="ECO:0000259" key="13">
    <source>
        <dbReference type="PROSITE" id="PS51217"/>
    </source>
</evidence>
<dbReference type="InterPro" id="IPR014017">
    <property type="entry name" value="DNA_helicase_UvrD-like_C"/>
</dbReference>
<dbReference type="GO" id="GO:0003677">
    <property type="term" value="F:DNA binding"/>
    <property type="evidence" value="ECO:0007669"/>
    <property type="project" value="InterPro"/>
</dbReference>
<keyword evidence="4 10" id="KW-0347">Helicase</keyword>
<dbReference type="InterPro" id="IPR027417">
    <property type="entry name" value="P-loop_NTPase"/>
</dbReference>
<keyword evidence="3 10" id="KW-0378">Hydrolase</keyword>
<dbReference type="GO" id="GO:0000725">
    <property type="term" value="P:recombinational repair"/>
    <property type="evidence" value="ECO:0007669"/>
    <property type="project" value="TreeGrafter"/>
</dbReference>
<organism evidence="14 15">
    <name type="scientific">Sphingomonas sanguinis</name>
    <dbReference type="NCBI Taxonomy" id="33051"/>
    <lineage>
        <taxon>Bacteria</taxon>
        <taxon>Pseudomonadati</taxon>
        <taxon>Pseudomonadota</taxon>
        <taxon>Alphaproteobacteria</taxon>
        <taxon>Sphingomonadales</taxon>
        <taxon>Sphingomonadaceae</taxon>
        <taxon>Sphingomonas</taxon>
    </lineage>
</organism>
<dbReference type="Pfam" id="PF06114">
    <property type="entry name" value="Peptidase_M78"/>
    <property type="match status" value="1"/>
</dbReference>
<dbReference type="SUPFAM" id="SSF52540">
    <property type="entry name" value="P-loop containing nucleoside triphosphate hydrolases"/>
    <property type="match status" value="1"/>
</dbReference>
<dbReference type="CDD" id="cd17932">
    <property type="entry name" value="DEXQc_UvrD"/>
    <property type="match status" value="1"/>
</dbReference>
<accession>A0A147J7U0</accession>
<comment type="catalytic activity">
    <reaction evidence="7">
        <text>Couples ATP hydrolysis with the unwinding of duplex DNA by translocating in the 3'-5' direction.</text>
        <dbReference type="EC" id="5.6.2.4"/>
    </reaction>
</comment>
<dbReference type="PATRIC" id="fig|33051.5.peg.3201"/>
<evidence type="ECO:0000256" key="7">
    <source>
        <dbReference type="ARBA" id="ARBA00034617"/>
    </source>
</evidence>
<proteinExistence type="inferred from homology"/>
<comment type="similarity">
    <text evidence="1">Belongs to the helicase family. UvrD subfamily.</text>
</comment>
<evidence type="ECO:0000256" key="1">
    <source>
        <dbReference type="ARBA" id="ARBA00009922"/>
    </source>
</evidence>
<dbReference type="PROSITE" id="PS51198">
    <property type="entry name" value="UVRD_HELICASE_ATP_BIND"/>
    <property type="match status" value="1"/>
</dbReference>
<evidence type="ECO:0000256" key="8">
    <source>
        <dbReference type="ARBA" id="ARBA00034808"/>
    </source>
</evidence>
<evidence type="ECO:0000256" key="2">
    <source>
        <dbReference type="ARBA" id="ARBA00022741"/>
    </source>
</evidence>
<feature type="domain" description="UvrD-like helicase ATP-binding" evidence="12">
    <location>
        <begin position="196"/>
        <end position="495"/>
    </location>
</feature>
<protein>
    <recommendedName>
        <fullName evidence="8">DNA 3'-5' helicase</fullName>
        <ecNumber evidence="8">5.6.2.4</ecNumber>
    </recommendedName>
</protein>
<reference evidence="14 15" key="1">
    <citation type="journal article" date="2016" name="Front. Microbiol.">
        <title>Genomic Resource of Rice Seed Associated Bacteria.</title>
        <authorList>
            <person name="Midha S."/>
            <person name="Bansal K."/>
            <person name="Sharma S."/>
            <person name="Kumar N."/>
            <person name="Patil P.P."/>
            <person name="Chaudhry V."/>
            <person name="Patil P.B."/>
        </authorList>
    </citation>
    <scope>NUCLEOTIDE SEQUENCE [LARGE SCALE GENOMIC DNA]</scope>
    <source>
        <strain evidence="14 15">NS258</strain>
    </source>
</reference>
<dbReference type="Gene3D" id="3.40.50.300">
    <property type="entry name" value="P-loop containing nucleotide triphosphate hydrolases"/>
    <property type="match status" value="2"/>
</dbReference>
<evidence type="ECO:0000256" key="6">
    <source>
        <dbReference type="ARBA" id="ARBA00023235"/>
    </source>
</evidence>
<dbReference type="Pfam" id="PF00580">
    <property type="entry name" value="UvrD-helicase"/>
    <property type="match status" value="1"/>
</dbReference>
<dbReference type="InterPro" id="IPR000212">
    <property type="entry name" value="DNA_helicase_UvrD/REP"/>
</dbReference>
<dbReference type="EC" id="5.6.2.4" evidence="8"/>
<dbReference type="PROSITE" id="PS51217">
    <property type="entry name" value="UVRD_HELICASE_CTER"/>
    <property type="match status" value="1"/>
</dbReference>
<feature type="domain" description="UvrD-like helicase C-terminal" evidence="13">
    <location>
        <begin position="496"/>
        <end position="776"/>
    </location>
</feature>
<dbReference type="PANTHER" id="PTHR11070:SF59">
    <property type="entry name" value="DNA 3'-5' HELICASE"/>
    <property type="match status" value="1"/>
</dbReference>
<evidence type="ECO:0000256" key="9">
    <source>
        <dbReference type="ARBA" id="ARBA00048988"/>
    </source>
</evidence>
<dbReference type="Gene3D" id="1.10.486.10">
    <property type="entry name" value="PCRA, domain 4"/>
    <property type="match status" value="1"/>
</dbReference>
<dbReference type="InterPro" id="IPR013986">
    <property type="entry name" value="DExx_box_DNA_helicase_dom_sf"/>
</dbReference>
<sequence>MDAVELARQQAAALHARAVSEGADPWSPISIVNAVASMRCLDNEAVEPGSEILAGGRAQFDPKGRAIRYEDAGSDFEKAFLIGHELGHATLGDDRIEHVAKDVDPTRSSEAAPVGEDRVVDYSRRQRREIQMDLFGRELILPRARARSLHLEGMTATEIADRLGAPFDVVAMQLLDALLLPEIQPPAADPAKKPPKPLNPEQVDAARHRGAPYLLEAGPGTGKTQTLVGRVAGLVEEGIDPTGILVLTFSNKAAGELSERIASIHPDAASAMWIGTFHAFGLDIVRRYHKQLGFAAEPRMMDRSEAIAIMEKEYLALSLTHHREIMNPAKPLREMLGAISRAKDEVAEHERFTELAQAMLDHAVDPDAHMAAQRCIEVGLVYRRYEELKQAAGAVDFGDLVSFPVKLLDTDPEAVAVLRGKYTHVLVDEYQDVNRSSVRLLQLLTDGGRNLWAVGDARQAIYRFRGASSSNMSRFATDDFPGATGGRLRLNYRSTPEIVDAFSAFGQGMRAGSNDASLGANRPASGHSPEHVTFGDNDDEADALADEIERRSADTAFRDHAVLCSGNDRLTRIGRELERRGIPVLYLGNLFERPEIKDLLSLLSLLVDRRAMGLVRKPTLSGLATGLSLSGATAVVQHLGKTDAEPLAWTQTTWALPELSPADATSLRAIIAMLDGFGISSRPWPVLARILLDRTRTAASIATADDVASRAMGVAIWQFMGFLRAERAGPGLPVQRMLDGIRLLVQLADERDLRQLPQAAQGIDAVRLMTIHGSKGLEFPAVHVMGLNKNSLPTSSATRRPTCPVPDGMITGGEGNESGTMALAAIDHDLEQECLFYVAASRARDRLLLYSATRTASSGTGSPRRRDPSPFIARLGVNKMRAATPRTDRTTDPEAEPLPVRIGPPIRITTAQLHLYSRCRRRYLYTHILGVGGKRTSTTITSMHDIVRSVIEDIAGRQPNAGSASEAAILLDRLWSEGPLAGDEYAIHREIAGLLVQRFVDLRAGGTLADPVTLETRIGDDILIAIPDDLITNSSGQRIARMVRTGHRSSKTGEDMADAAFQIAAAASLPGCTAEIIHLGDSNPTTRVTFDHKGLVKQTEKLSKALTAIGEGRFEADRSDRTCPFCPAFFTCGPIVDGSLQKSS</sequence>
<dbReference type="InterPro" id="IPR014016">
    <property type="entry name" value="UvrD-like_ATP-bd"/>
</dbReference>
<dbReference type="Proteomes" id="UP000074410">
    <property type="component" value="Unassembled WGS sequence"/>
</dbReference>
<evidence type="ECO:0000256" key="3">
    <source>
        <dbReference type="ARBA" id="ARBA00022801"/>
    </source>
</evidence>
<evidence type="ECO:0000313" key="15">
    <source>
        <dbReference type="Proteomes" id="UP000074410"/>
    </source>
</evidence>
<evidence type="ECO:0000259" key="12">
    <source>
        <dbReference type="PROSITE" id="PS51198"/>
    </source>
</evidence>
<evidence type="ECO:0000256" key="11">
    <source>
        <dbReference type="SAM" id="MobiDB-lite"/>
    </source>
</evidence>
<gene>
    <name evidence="14" type="ORF">NS258_10400</name>
</gene>
<dbReference type="GO" id="GO:0033202">
    <property type="term" value="C:DNA helicase complex"/>
    <property type="evidence" value="ECO:0007669"/>
    <property type="project" value="TreeGrafter"/>
</dbReference>
<dbReference type="InterPro" id="IPR010359">
    <property type="entry name" value="IrrE_HExxH"/>
</dbReference>
<feature type="binding site" evidence="10">
    <location>
        <begin position="217"/>
        <end position="224"/>
    </location>
    <ligand>
        <name>ATP</name>
        <dbReference type="ChEBI" id="CHEBI:30616"/>
    </ligand>
</feature>
<dbReference type="AlphaFoldDB" id="A0A147J7U0"/>
<dbReference type="GO" id="GO:0043138">
    <property type="term" value="F:3'-5' DNA helicase activity"/>
    <property type="evidence" value="ECO:0007669"/>
    <property type="project" value="UniProtKB-EC"/>
</dbReference>
<feature type="region of interest" description="Disordered" evidence="11">
    <location>
        <begin position="513"/>
        <end position="536"/>
    </location>
</feature>
<dbReference type="GO" id="GO:0016787">
    <property type="term" value="F:hydrolase activity"/>
    <property type="evidence" value="ECO:0007669"/>
    <property type="project" value="UniProtKB-UniRule"/>
</dbReference>
<keyword evidence="2 10" id="KW-0547">Nucleotide-binding</keyword>
<dbReference type="EMBL" id="LDTC01000072">
    <property type="protein sequence ID" value="KTW12349.1"/>
    <property type="molecule type" value="Genomic_DNA"/>
</dbReference>
<dbReference type="Gene3D" id="1.10.10.160">
    <property type="match status" value="1"/>
</dbReference>
<dbReference type="GO" id="GO:0005829">
    <property type="term" value="C:cytosol"/>
    <property type="evidence" value="ECO:0007669"/>
    <property type="project" value="TreeGrafter"/>
</dbReference>
<dbReference type="PANTHER" id="PTHR11070">
    <property type="entry name" value="UVRD / RECB / PCRA DNA HELICASE FAMILY MEMBER"/>
    <property type="match status" value="1"/>
</dbReference>
<dbReference type="RefSeq" id="WP_058717018.1">
    <property type="nucleotide sequence ID" value="NZ_LDTC01000072.1"/>
</dbReference>